<dbReference type="PROSITE" id="PS51444">
    <property type="entry name" value="FH2"/>
    <property type="match status" value="1"/>
</dbReference>
<evidence type="ECO:0000313" key="4">
    <source>
        <dbReference type="RefSeq" id="XP_023377639.1"/>
    </source>
</evidence>
<dbReference type="InterPro" id="IPR015425">
    <property type="entry name" value="FH2_Formin"/>
</dbReference>
<feature type="region of interest" description="Disordered" evidence="1">
    <location>
        <begin position="1"/>
        <end position="32"/>
    </location>
</feature>
<dbReference type="Gene3D" id="1.20.58.2220">
    <property type="entry name" value="Formin, FH2 domain"/>
    <property type="match status" value="1"/>
</dbReference>
<gene>
    <name evidence="4" type="primary">LOC105303900</name>
</gene>
<feature type="region of interest" description="Disordered" evidence="1">
    <location>
        <begin position="189"/>
        <end position="222"/>
    </location>
</feature>
<dbReference type="KEGG" id="pvp:105303900"/>
<evidence type="ECO:0000313" key="3">
    <source>
        <dbReference type="Proteomes" id="UP000515202"/>
    </source>
</evidence>
<evidence type="ECO:0000256" key="1">
    <source>
        <dbReference type="SAM" id="MobiDB-lite"/>
    </source>
</evidence>
<dbReference type="InterPro" id="IPR042201">
    <property type="entry name" value="FH2_Formin_sf"/>
</dbReference>
<dbReference type="GeneID" id="105303900"/>
<dbReference type="PANTHER" id="PTHR46345">
    <property type="entry name" value="INVERTED FORMIN-2"/>
    <property type="match status" value="1"/>
</dbReference>
<protein>
    <submittedName>
        <fullName evidence="4">Inverted formin-2-like</fullName>
    </submittedName>
</protein>
<feature type="compositionally biased region" description="Pro residues" evidence="1">
    <location>
        <begin position="1"/>
        <end position="24"/>
    </location>
</feature>
<evidence type="ECO:0000259" key="2">
    <source>
        <dbReference type="PROSITE" id="PS51444"/>
    </source>
</evidence>
<dbReference type="PANTHER" id="PTHR46345:SF5">
    <property type="entry name" value="INVERTED FORMIN-2"/>
    <property type="match status" value="1"/>
</dbReference>
<reference evidence="4" key="1">
    <citation type="submission" date="2025-08" db="UniProtKB">
        <authorList>
            <consortium name="RefSeq"/>
        </authorList>
    </citation>
    <scope>IDENTIFICATION</scope>
    <source>
        <tissue evidence="4">Kidney</tissue>
    </source>
</reference>
<dbReference type="AlphaFoldDB" id="A0A6P6BRC4"/>
<keyword evidence="3" id="KW-1185">Reference proteome</keyword>
<feature type="domain" description="FH2" evidence="2">
    <location>
        <begin position="54"/>
        <end position="222"/>
    </location>
</feature>
<proteinExistence type="predicted"/>
<dbReference type="OrthoDB" id="9806549at2759"/>
<dbReference type="SUPFAM" id="SSF101447">
    <property type="entry name" value="Formin homology 2 domain (FH2 domain)"/>
    <property type="match status" value="1"/>
</dbReference>
<dbReference type="Proteomes" id="UP000515202">
    <property type="component" value="Unplaced"/>
</dbReference>
<sequence length="222" mass="24059">MGCPPPPPPPIMGWGPPPPPPPPGTSGAPTVGSMEEVIVAQVDHSLGSAWVPCHRRVKPPAVRMKKLNWQKLPSNVAQERSSMWASLSGLGPEVVEPDFSSIERLFSFPVAKPKEPAAAPARKEPREITFLDSKKSLNLNIFLKQFKCSNEEVAAMIRSGDTTKFDVEVLKQLLKLLPEKHEIENLRSFTEGSGQTGQCRPILPPPAGHSLLPAPGRVHAAV</sequence>
<dbReference type="RefSeq" id="XP_023377639.1">
    <property type="nucleotide sequence ID" value="XM_023521871.1"/>
</dbReference>
<organism evidence="3 4">
    <name type="scientific">Pteropus vampyrus</name>
    <name type="common">Large flying fox</name>
    <dbReference type="NCBI Taxonomy" id="132908"/>
    <lineage>
        <taxon>Eukaryota</taxon>
        <taxon>Metazoa</taxon>
        <taxon>Chordata</taxon>
        <taxon>Craniata</taxon>
        <taxon>Vertebrata</taxon>
        <taxon>Euteleostomi</taxon>
        <taxon>Mammalia</taxon>
        <taxon>Eutheria</taxon>
        <taxon>Laurasiatheria</taxon>
        <taxon>Chiroptera</taxon>
        <taxon>Yinpterochiroptera</taxon>
        <taxon>Pteropodoidea</taxon>
        <taxon>Pteropodidae</taxon>
        <taxon>Pteropodinae</taxon>
        <taxon>Pteropus</taxon>
    </lineage>
</organism>
<name>A0A6P6BRC4_PTEVA</name>
<dbReference type="Pfam" id="PF02181">
    <property type="entry name" value="FH2"/>
    <property type="match status" value="1"/>
</dbReference>
<feature type="compositionally biased region" description="Polar residues" evidence="1">
    <location>
        <begin position="189"/>
        <end position="198"/>
    </location>
</feature>
<accession>A0A6P6BRC4</accession>